<protein>
    <submittedName>
        <fullName evidence="2">Class I SAM-dependent methyltransferase</fullName>
    </submittedName>
</protein>
<comment type="caution">
    <text evidence="2">The sequence shown here is derived from an EMBL/GenBank/DDBJ whole genome shotgun (WGS) entry which is preliminary data.</text>
</comment>
<evidence type="ECO:0000259" key="1">
    <source>
        <dbReference type="Pfam" id="PF08241"/>
    </source>
</evidence>
<dbReference type="Pfam" id="PF08241">
    <property type="entry name" value="Methyltransf_11"/>
    <property type="match status" value="1"/>
</dbReference>
<dbReference type="RefSeq" id="WP_301854639.1">
    <property type="nucleotide sequence ID" value="NZ_JAUJWU010000001.1"/>
</dbReference>
<gene>
    <name evidence="2" type="ORF">QWY13_01245</name>
</gene>
<reference evidence="2 3" key="1">
    <citation type="submission" date="2023-07" db="EMBL/GenBank/DDBJ databases">
        <title>Novel species in genus Planococcus.</title>
        <authorList>
            <person name="Ning S."/>
        </authorList>
    </citation>
    <scope>NUCLEOTIDE SEQUENCE [LARGE SCALE GENOMIC DNA]</scope>
    <source>
        <strain evidence="2 3">N017</strain>
    </source>
</reference>
<dbReference type="InterPro" id="IPR029063">
    <property type="entry name" value="SAM-dependent_MTases_sf"/>
</dbReference>
<evidence type="ECO:0000313" key="2">
    <source>
        <dbReference type="EMBL" id="MDN7244098.1"/>
    </source>
</evidence>
<keyword evidence="2" id="KW-0808">Transferase</keyword>
<accession>A0ABT8N886</accession>
<dbReference type="InterPro" id="IPR052356">
    <property type="entry name" value="Thiol_S-MT"/>
</dbReference>
<proteinExistence type="predicted"/>
<dbReference type="PANTHER" id="PTHR45036">
    <property type="entry name" value="METHYLTRANSFERASE LIKE 7B"/>
    <property type="match status" value="1"/>
</dbReference>
<dbReference type="SUPFAM" id="SSF53335">
    <property type="entry name" value="S-adenosyl-L-methionine-dependent methyltransferases"/>
    <property type="match status" value="1"/>
</dbReference>
<keyword evidence="2" id="KW-0489">Methyltransferase</keyword>
<dbReference type="EMBL" id="JAUJWU010000001">
    <property type="protein sequence ID" value="MDN7244098.1"/>
    <property type="molecule type" value="Genomic_DNA"/>
</dbReference>
<dbReference type="InterPro" id="IPR013216">
    <property type="entry name" value="Methyltransf_11"/>
</dbReference>
<dbReference type="CDD" id="cd02440">
    <property type="entry name" value="AdoMet_MTases"/>
    <property type="match status" value="1"/>
</dbReference>
<evidence type="ECO:0000313" key="3">
    <source>
        <dbReference type="Proteomes" id="UP001172142"/>
    </source>
</evidence>
<dbReference type="GO" id="GO:0008168">
    <property type="term" value="F:methyltransferase activity"/>
    <property type="evidence" value="ECO:0007669"/>
    <property type="project" value="UniProtKB-KW"/>
</dbReference>
<dbReference type="Gene3D" id="3.40.50.150">
    <property type="entry name" value="Vaccinia Virus protein VP39"/>
    <property type="match status" value="1"/>
</dbReference>
<dbReference type="Proteomes" id="UP001172142">
    <property type="component" value="Unassembled WGS sequence"/>
</dbReference>
<feature type="domain" description="Methyltransferase type 11" evidence="1">
    <location>
        <begin position="37"/>
        <end position="131"/>
    </location>
</feature>
<dbReference type="PANTHER" id="PTHR45036:SF1">
    <property type="entry name" value="METHYLTRANSFERASE LIKE 7A"/>
    <property type="match status" value="1"/>
</dbReference>
<name>A0ABT8N886_9BACL</name>
<sequence>MENWFPKVYNSAMKPLEKIRVSQLREAIIEKAHGRVLEIGSGTGANFPFYRNVMRVDAIEPNPQMSRQSTPQIAKSHVPIEIHTAKAEDLPFKDNFFDSVVATLVFCTIPDPEKALQEIRRVSKPGAVVLFLEHVRMPQSTLGKAQDIITPLWRKTFDGCHLNRDTLGLISQSPLSITKVDSYYKGFLLSIECVNDK</sequence>
<keyword evidence="3" id="KW-1185">Reference proteome</keyword>
<organism evidence="2 3">
    <name type="scientific">Planococcus shenhongbingii</name>
    <dbReference type="NCBI Taxonomy" id="3058398"/>
    <lineage>
        <taxon>Bacteria</taxon>
        <taxon>Bacillati</taxon>
        <taxon>Bacillota</taxon>
        <taxon>Bacilli</taxon>
        <taxon>Bacillales</taxon>
        <taxon>Caryophanaceae</taxon>
        <taxon>Planococcus</taxon>
    </lineage>
</organism>
<dbReference type="GO" id="GO:0032259">
    <property type="term" value="P:methylation"/>
    <property type="evidence" value="ECO:0007669"/>
    <property type="project" value="UniProtKB-KW"/>
</dbReference>